<sequence>MICDSTAPNPSPLASVSTTNGILKLGCASIGWLSARFLGPQMPFHTGLSNSTISLSLKTDGVALPIGEIL</sequence>
<evidence type="ECO:0000313" key="5">
    <source>
        <dbReference type="EMBL" id="KRZ44870.1"/>
    </source>
</evidence>
<evidence type="ECO:0000313" key="3">
    <source>
        <dbReference type="EMBL" id="KRY87812.1"/>
    </source>
</evidence>
<evidence type="ECO:0000313" key="7">
    <source>
        <dbReference type="Proteomes" id="UP000054826"/>
    </source>
</evidence>
<keyword evidence="8" id="KW-1185">Reference proteome</keyword>
<evidence type="ECO:0000313" key="2">
    <source>
        <dbReference type="EMBL" id="KRY84006.1"/>
    </source>
</evidence>
<dbReference type="EMBL" id="JYDR01000032">
    <property type="protein sequence ID" value="KRY73718.1"/>
    <property type="molecule type" value="Genomic_DNA"/>
</dbReference>
<accession>A0A0V1FP39</accession>
<proteinExistence type="predicted"/>
<dbReference type="Proteomes" id="UP000054632">
    <property type="component" value="Unassembled WGS sequence"/>
</dbReference>
<dbReference type="AlphaFoldDB" id="A0A0V1FP39"/>
<dbReference type="Proteomes" id="UP000054995">
    <property type="component" value="Unassembled WGS sequence"/>
</dbReference>
<evidence type="ECO:0000313" key="8">
    <source>
        <dbReference type="Proteomes" id="UP000054995"/>
    </source>
</evidence>
<dbReference type="EMBL" id="JYDT01000035">
    <property type="protein sequence ID" value="KRY89039.1"/>
    <property type="molecule type" value="Genomic_DNA"/>
</dbReference>
<protein>
    <submittedName>
        <fullName evidence="3">Uncharacterized protein</fullName>
    </submittedName>
</protein>
<evidence type="ECO:0000313" key="1">
    <source>
        <dbReference type="EMBL" id="KRY73718.1"/>
    </source>
</evidence>
<name>A0A0V1FP39_TRIPS</name>
<dbReference type="EMBL" id="JYDT01000125">
    <property type="protein sequence ID" value="KRY84006.1"/>
    <property type="molecule type" value="Genomic_DNA"/>
</dbReference>
<comment type="caution">
    <text evidence="3">The sequence shown here is derived from an EMBL/GenBank/DDBJ whole genome shotgun (WGS) entry which is preliminary data.</text>
</comment>
<dbReference type="EMBL" id="JYDT01000049">
    <property type="protein sequence ID" value="KRY87812.1"/>
    <property type="molecule type" value="Genomic_DNA"/>
</dbReference>
<organism evidence="3 8">
    <name type="scientific">Trichinella pseudospiralis</name>
    <name type="common">Parasitic roundworm</name>
    <dbReference type="NCBI Taxonomy" id="6337"/>
    <lineage>
        <taxon>Eukaryota</taxon>
        <taxon>Metazoa</taxon>
        <taxon>Ecdysozoa</taxon>
        <taxon>Nematoda</taxon>
        <taxon>Enoplea</taxon>
        <taxon>Dorylaimia</taxon>
        <taxon>Trichinellida</taxon>
        <taxon>Trichinellidae</taxon>
        <taxon>Trichinella</taxon>
    </lineage>
</organism>
<dbReference type="EMBL" id="JYDV01000004">
    <property type="protein sequence ID" value="KRZ44870.1"/>
    <property type="molecule type" value="Genomic_DNA"/>
</dbReference>
<evidence type="ECO:0000313" key="6">
    <source>
        <dbReference type="Proteomes" id="UP000054632"/>
    </source>
</evidence>
<gene>
    <name evidence="1" type="ORF">T4A_9937</name>
    <name evidence="5" type="ORF">T4C_4380</name>
    <name evidence="2" type="ORF">T4D_1089</name>
    <name evidence="4" type="ORF">T4D_120</name>
    <name evidence="3" type="ORF">T4D_5960</name>
</gene>
<evidence type="ECO:0000313" key="4">
    <source>
        <dbReference type="EMBL" id="KRY89039.1"/>
    </source>
</evidence>
<dbReference type="Proteomes" id="UP000054826">
    <property type="component" value="Unassembled WGS sequence"/>
</dbReference>
<reference evidence="6 7" key="1">
    <citation type="submission" date="2015-01" db="EMBL/GenBank/DDBJ databases">
        <title>Evolution of Trichinella species and genotypes.</title>
        <authorList>
            <person name="Korhonen P.K."/>
            <person name="Edoardo P."/>
            <person name="Giuseppe L.R."/>
            <person name="Gasser R.B."/>
        </authorList>
    </citation>
    <scope>NUCLEOTIDE SEQUENCE [LARGE SCALE GENOMIC DNA]</scope>
    <source>
        <strain evidence="1">ISS13</strain>
        <strain evidence="5">ISS176</strain>
        <strain evidence="3">ISS470</strain>
    </source>
</reference>